<dbReference type="InterPro" id="IPR005828">
    <property type="entry name" value="MFS_sugar_transport-like"/>
</dbReference>
<name>A0A9P4WJY2_9PLEO</name>
<protein>
    <recommendedName>
        <fullName evidence="9">Major facilitator superfamily (MFS) profile domain-containing protein</fullName>
    </recommendedName>
</protein>
<feature type="transmembrane region" description="Helical" evidence="8">
    <location>
        <begin position="245"/>
        <end position="264"/>
    </location>
</feature>
<dbReference type="SUPFAM" id="SSF103473">
    <property type="entry name" value="MFS general substrate transporter"/>
    <property type="match status" value="1"/>
</dbReference>
<dbReference type="AlphaFoldDB" id="A0A9P4WJY2"/>
<feature type="region of interest" description="Disordered" evidence="7">
    <location>
        <begin position="1"/>
        <end position="30"/>
    </location>
</feature>
<dbReference type="Gene3D" id="1.20.1250.20">
    <property type="entry name" value="MFS general substrate transporter like domains"/>
    <property type="match status" value="2"/>
</dbReference>
<dbReference type="OrthoDB" id="6339427at2759"/>
<feature type="region of interest" description="Disordered" evidence="7">
    <location>
        <begin position="676"/>
        <end position="729"/>
    </location>
</feature>
<dbReference type="PRINTS" id="PR00171">
    <property type="entry name" value="SUGRTRNSPORT"/>
</dbReference>
<feature type="transmembrane region" description="Helical" evidence="8">
    <location>
        <begin position="212"/>
        <end position="233"/>
    </location>
</feature>
<dbReference type="InterPro" id="IPR050814">
    <property type="entry name" value="Myo-inositol_Transporter"/>
</dbReference>
<keyword evidence="5 8" id="KW-1133">Transmembrane helix</keyword>
<sequence length="729" mass="81269">MPASMASPHTAFVHRPTIEDNPNVEDDNPLNGVNEEYAKDFHEKYKLPVERDVFVRGVLALRSQVDIKVELEAIQEERLRTPNEPHHPIELRVGRHIYTQLESDILGWDQAAMAGAAIEVMRALGKSTTTGPSSGIIRRANSDFDVDLDNNTWLLGLTVGVPFFAGAILGLIITDPITRYLRFGRRGAICVAGLFSFISVIGSASVNKWEHLLVFRILLGAGMAGKASIVPILLSETSPKDVRGFLLVFWQLFVAFGLAAGSIANLSVYRLDVHSSWRYMFIAAFIPALLLLSLILFSPESPRWLLKESGAVKGLSRKHPRRGALIRKAYKSLVDLRGEFVPLLAAGELFLMHTRLIDEQKRLNAALYPASHPEPPVANTTDTTAPPKRPKKPFSAVIKHIGWWDRVTLMFFRSGYTRRAHRAAAAVMVSQQLCGINLIAFMADTFFRYSFFHHNHETTPSQNMQLLGASLGLMLLGFIAVIPALFVIDIPDGRRRVLNWSFPVMALSLLGSALVLKIPEEASTQPKIGAIVGHYIFLVLFMIAYSIGEGPAAFVVSAEVFPLVNRELGMSLAVCWNFTGAGLLAVIAPWLLKRLDQFGLLLLFAATNLFAWFLCFWLVPSTGKEDLETVFEQLDITSMFMFKYTIKTVSHNITKPLNYCLRLSSRPWDKCGYPKKLKSPRAEWKARAQEDEAASSDVPGSSSSSEYEHYEMQTGLRNRINDTSNTPQR</sequence>
<dbReference type="GO" id="GO:0022857">
    <property type="term" value="F:transmembrane transporter activity"/>
    <property type="evidence" value="ECO:0007669"/>
    <property type="project" value="InterPro"/>
</dbReference>
<comment type="subcellular location">
    <subcellularLocation>
        <location evidence="1">Membrane</location>
        <topology evidence="1">Multi-pass membrane protein</topology>
    </subcellularLocation>
</comment>
<feature type="transmembrane region" description="Helical" evidence="8">
    <location>
        <begin position="599"/>
        <end position="619"/>
    </location>
</feature>
<evidence type="ECO:0000256" key="4">
    <source>
        <dbReference type="ARBA" id="ARBA00022692"/>
    </source>
</evidence>
<dbReference type="GO" id="GO:0015798">
    <property type="term" value="P:myo-inositol transport"/>
    <property type="evidence" value="ECO:0007669"/>
    <property type="project" value="UniProtKB-ARBA"/>
</dbReference>
<evidence type="ECO:0000256" key="1">
    <source>
        <dbReference type="ARBA" id="ARBA00004141"/>
    </source>
</evidence>
<feature type="transmembrane region" description="Helical" evidence="8">
    <location>
        <begin position="276"/>
        <end position="297"/>
    </location>
</feature>
<evidence type="ECO:0000256" key="2">
    <source>
        <dbReference type="ARBA" id="ARBA00010992"/>
    </source>
</evidence>
<accession>A0A9P4WJY2</accession>
<evidence type="ECO:0000256" key="5">
    <source>
        <dbReference type="ARBA" id="ARBA00022989"/>
    </source>
</evidence>
<keyword evidence="3" id="KW-0813">Transport</keyword>
<feature type="transmembrane region" description="Helical" evidence="8">
    <location>
        <begin position="568"/>
        <end position="592"/>
    </location>
</feature>
<dbReference type="Pfam" id="PF00083">
    <property type="entry name" value="Sugar_tr"/>
    <property type="match status" value="2"/>
</dbReference>
<feature type="compositionally biased region" description="Basic and acidic residues" evidence="7">
    <location>
        <begin position="680"/>
        <end position="690"/>
    </location>
</feature>
<organism evidence="10 11">
    <name type="scientific">Didymella heteroderae</name>
    <dbReference type="NCBI Taxonomy" id="1769908"/>
    <lineage>
        <taxon>Eukaryota</taxon>
        <taxon>Fungi</taxon>
        <taxon>Dikarya</taxon>
        <taxon>Ascomycota</taxon>
        <taxon>Pezizomycotina</taxon>
        <taxon>Dothideomycetes</taxon>
        <taxon>Pleosporomycetidae</taxon>
        <taxon>Pleosporales</taxon>
        <taxon>Pleosporineae</taxon>
        <taxon>Didymellaceae</taxon>
        <taxon>Didymella</taxon>
    </lineage>
</organism>
<feature type="transmembrane region" description="Helical" evidence="8">
    <location>
        <begin position="186"/>
        <end position="206"/>
    </location>
</feature>
<dbReference type="InterPro" id="IPR036259">
    <property type="entry name" value="MFS_trans_sf"/>
</dbReference>
<dbReference type="PANTHER" id="PTHR48020:SF4">
    <property type="entry name" value="SYMPORT, PUTATIVE (AFU_ORTHOLOGUE AFUA_3G11790)-RELATED"/>
    <property type="match status" value="1"/>
</dbReference>
<dbReference type="GO" id="GO:0016020">
    <property type="term" value="C:membrane"/>
    <property type="evidence" value="ECO:0007669"/>
    <property type="project" value="UniProtKB-SubCell"/>
</dbReference>
<reference evidence="10" key="1">
    <citation type="submission" date="2019-04" db="EMBL/GenBank/DDBJ databases">
        <title>Sequencing of skin fungus with MAO and IRED activity.</title>
        <authorList>
            <person name="Marsaioli A.J."/>
            <person name="Bonatto J.M.C."/>
            <person name="Reis Junior O."/>
        </authorList>
    </citation>
    <scope>NUCLEOTIDE SEQUENCE</scope>
    <source>
        <strain evidence="10">28M1</strain>
    </source>
</reference>
<comment type="caution">
    <text evidence="10">The sequence shown here is derived from an EMBL/GenBank/DDBJ whole genome shotgun (WGS) entry which is preliminary data.</text>
</comment>
<evidence type="ECO:0000256" key="3">
    <source>
        <dbReference type="ARBA" id="ARBA00022448"/>
    </source>
</evidence>
<dbReference type="PANTHER" id="PTHR48020">
    <property type="entry name" value="PROTON MYO-INOSITOL COTRANSPORTER"/>
    <property type="match status" value="1"/>
</dbReference>
<dbReference type="PROSITE" id="PS50850">
    <property type="entry name" value="MFS"/>
    <property type="match status" value="1"/>
</dbReference>
<evidence type="ECO:0000256" key="8">
    <source>
        <dbReference type="SAM" id="Phobius"/>
    </source>
</evidence>
<evidence type="ECO:0000256" key="7">
    <source>
        <dbReference type="SAM" id="MobiDB-lite"/>
    </source>
</evidence>
<dbReference type="InterPro" id="IPR020846">
    <property type="entry name" value="MFS_dom"/>
</dbReference>
<evidence type="ECO:0000313" key="11">
    <source>
        <dbReference type="Proteomes" id="UP000758155"/>
    </source>
</evidence>
<comment type="similarity">
    <text evidence="2">Belongs to the major facilitator superfamily. Sugar transporter (TC 2.A.1.1) family.</text>
</comment>
<dbReference type="Proteomes" id="UP000758155">
    <property type="component" value="Unassembled WGS sequence"/>
</dbReference>
<keyword evidence="6 8" id="KW-0472">Membrane</keyword>
<feature type="compositionally biased region" description="Low complexity" evidence="7">
    <location>
        <begin position="695"/>
        <end position="705"/>
    </location>
</feature>
<gene>
    <name evidence="10" type="ORF">E8E12_005986</name>
</gene>
<proteinExistence type="inferred from homology"/>
<feature type="transmembrane region" description="Helical" evidence="8">
    <location>
        <begin position="528"/>
        <end position="548"/>
    </location>
</feature>
<feature type="domain" description="Major facilitator superfamily (MFS) profile" evidence="9">
    <location>
        <begin position="111"/>
        <end position="623"/>
    </location>
</feature>
<feature type="transmembrane region" description="Helical" evidence="8">
    <location>
        <begin position="153"/>
        <end position="174"/>
    </location>
</feature>
<feature type="transmembrane region" description="Helical" evidence="8">
    <location>
        <begin position="466"/>
        <end position="488"/>
    </location>
</feature>
<dbReference type="EMBL" id="SWKV01000069">
    <property type="protein sequence ID" value="KAF3034336.1"/>
    <property type="molecule type" value="Genomic_DNA"/>
</dbReference>
<evidence type="ECO:0000256" key="6">
    <source>
        <dbReference type="ARBA" id="ARBA00023136"/>
    </source>
</evidence>
<dbReference type="InterPro" id="IPR003663">
    <property type="entry name" value="Sugar/inositol_transpt"/>
</dbReference>
<feature type="transmembrane region" description="Helical" evidence="8">
    <location>
        <begin position="500"/>
        <end position="516"/>
    </location>
</feature>
<keyword evidence="11" id="KW-1185">Reference proteome</keyword>
<evidence type="ECO:0000259" key="9">
    <source>
        <dbReference type="PROSITE" id="PS50850"/>
    </source>
</evidence>
<evidence type="ECO:0000313" key="10">
    <source>
        <dbReference type="EMBL" id="KAF3034336.1"/>
    </source>
</evidence>
<dbReference type="GO" id="GO:0015791">
    <property type="term" value="P:polyol transmembrane transport"/>
    <property type="evidence" value="ECO:0007669"/>
    <property type="project" value="UniProtKB-ARBA"/>
</dbReference>
<keyword evidence="4 8" id="KW-0812">Transmembrane</keyword>